<proteinExistence type="predicted"/>
<dbReference type="Gene3D" id="2.60.40.1860">
    <property type="entry name" value="Protein-arginine deiminase, N-terminal domain"/>
    <property type="match status" value="1"/>
</dbReference>
<name>A0A060WQI1_ONCMY</name>
<dbReference type="Proteomes" id="UP000193380">
    <property type="component" value="Unassembled WGS sequence"/>
</dbReference>
<dbReference type="InterPro" id="IPR013732">
    <property type="entry name" value="PAD_N"/>
</dbReference>
<sequence>MIIHPRTLRIEYGKTTKVMCVVGTELTVNIDRSAPPSSKYFSVQCSPRVQYRITPPPLESGTLPTTLNGNTMLLFTMDTASEVGNDSKVNKVGHSHSHDSYTLRGKKVLSRT</sequence>
<feature type="domain" description="Protein-arginine deiminase (PAD) N-terminal" evidence="2">
    <location>
        <begin position="4"/>
        <end position="90"/>
    </location>
</feature>
<gene>
    <name evidence="3" type="ORF">GSONMT00006123001</name>
</gene>
<dbReference type="EMBL" id="FR904580">
    <property type="protein sequence ID" value="CDQ67304.1"/>
    <property type="molecule type" value="Genomic_DNA"/>
</dbReference>
<accession>A0A060WQI1</accession>
<evidence type="ECO:0000259" key="2">
    <source>
        <dbReference type="Pfam" id="PF08526"/>
    </source>
</evidence>
<dbReference type="InterPro" id="IPR008972">
    <property type="entry name" value="Cupredoxin"/>
</dbReference>
<dbReference type="InterPro" id="IPR038685">
    <property type="entry name" value="PAD_N_sf"/>
</dbReference>
<dbReference type="STRING" id="8022.A0A060WQI1"/>
<reference evidence="3" key="2">
    <citation type="submission" date="2014-03" db="EMBL/GenBank/DDBJ databases">
        <authorList>
            <person name="Genoscope - CEA"/>
        </authorList>
    </citation>
    <scope>NUCLEOTIDE SEQUENCE</scope>
</reference>
<evidence type="ECO:0000313" key="4">
    <source>
        <dbReference type="Proteomes" id="UP000193380"/>
    </source>
</evidence>
<evidence type="ECO:0000313" key="3">
    <source>
        <dbReference type="EMBL" id="CDQ67304.1"/>
    </source>
</evidence>
<organism evidence="3 4">
    <name type="scientific">Oncorhynchus mykiss</name>
    <name type="common">Rainbow trout</name>
    <name type="synonym">Salmo gairdneri</name>
    <dbReference type="NCBI Taxonomy" id="8022"/>
    <lineage>
        <taxon>Eukaryota</taxon>
        <taxon>Metazoa</taxon>
        <taxon>Chordata</taxon>
        <taxon>Craniata</taxon>
        <taxon>Vertebrata</taxon>
        <taxon>Euteleostomi</taxon>
        <taxon>Actinopterygii</taxon>
        <taxon>Neopterygii</taxon>
        <taxon>Teleostei</taxon>
        <taxon>Protacanthopterygii</taxon>
        <taxon>Salmoniformes</taxon>
        <taxon>Salmonidae</taxon>
        <taxon>Salmoninae</taxon>
        <taxon>Oncorhynchus</taxon>
    </lineage>
</organism>
<dbReference type="GO" id="GO:0005737">
    <property type="term" value="C:cytoplasm"/>
    <property type="evidence" value="ECO:0007669"/>
    <property type="project" value="InterPro"/>
</dbReference>
<reference evidence="3" key="1">
    <citation type="journal article" date="2014" name="Nat. Commun.">
        <title>The rainbow trout genome provides novel insights into evolution after whole-genome duplication in vertebrates.</title>
        <authorList>
            <person name="Berthelot C."/>
            <person name="Brunet F."/>
            <person name="Chalopin D."/>
            <person name="Juanchich A."/>
            <person name="Bernard M."/>
            <person name="Noel B."/>
            <person name="Bento P."/>
            <person name="Da Silva C."/>
            <person name="Labadie K."/>
            <person name="Alberti A."/>
            <person name="Aury J.M."/>
            <person name="Louis A."/>
            <person name="Dehais P."/>
            <person name="Bardou P."/>
            <person name="Montfort J."/>
            <person name="Klopp C."/>
            <person name="Cabau C."/>
            <person name="Gaspin C."/>
            <person name="Thorgaard G.H."/>
            <person name="Boussaha M."/>
            <person name="Quillet E."/>
            <person name="Guyomard R."/>
            <person name="Galiana D."/>
            <person name="Bobe J."/>
            <person name="Volff J.N."/>
            <person name="Genet C."/>
            <person name="Wincker P."/>
            <person name="Jaillon O."/>
            <person name="Roest Crollius H."/>
            <person name="Guiguen Y."/>
        </authorList>
    </citation>
    <scope>NUCLEOTIDE SEQUENCE [LARGE SCALE GENOMIC DNA]</scope>
</reference>
<protein>
    <recommendedName>
        <fullName evidence="2">Protein-arginine deiminase (PAD) N-terminal domain-containing protein</fullName>
    </recommendedName>
</protein>
<dbReference type="AlphaFoldDB" id="A0A060WQI1"/>
<dbReference type="GO" id="GO:0005509">
    <property type="term" value="F:calcium ion binding"/>
    <property type="evidence" value="ECO:0007669"/>
    <property type="project" value="InterPro"/>
</dbReference>
<evidence type="ECO:0000256" key="1">
    <source>
        <dbReference type="SAM" id="MobiDB-lite"/>
    </source>
</evidence>
<feature type="region of interest" description="Disordered" evidence="1">
    <location>
        <begin position="85"/>
        <end position="112"/>
    </location>
</feature>
<dbReference type="Pfam" id="PF08526">
    <property type="entry name" value="PAD_N"/>
    <property type="match status" value="1"/>
</dbReference>
<dbReference type="SUPFAM" id="SSF49503">
    <property type="entry name" value="Cupredoxins"/>
    <property type="match status" value="1"/>
</dbReference>
<dbReference type="PaxDb" id="8022-A0A060WQI1"/>